<feature type="compositionally biased region" description="Low complexity" evidence="1">
    <location>
        <begin position="283"/>
        <end position="293"/>
    </location>
</feature>
<dbReference type="STRING" id="1206466.K0KEK7"/>
<feature type="compositionally biased region" description="Basic and acidic residues" evidence="1">
    <location>
        <begin position="42"/>
        <end position="58"/>
    </location>
</feature>
<evidence type="ECO:0000313" key="3">
    <source>
        <dbReference type="EMBL" id="CCH41346.1"/>
    </source>
</evidence>
<name>K0KEK7_WICCF</name>
<feature type="compositionally biased region" description="Polar residues" evidence="1">
    <location>
        <begin position="139"/>
        <end position="149"/>
    </location>
</feature>
<feature type="region of interest" description="Disordered" evidence="1">
    <location>
        <begin position="125"/>
        <end position="160"/>
    </location>
</feature>
<feature type="compositionally biased region" description="Low complexity" evidence="1">
    <location>
        <begin position="256"/>
        <end position="272"/>
    </location>
</feature>
<dbReference type="InParanoid" id="K0KEK7"/>
<gene>
    <name evidence="3" type="ORF">BN7_885</name>
</gene>
<comment type="caution">
    <text evidence="3">The sequence shown here is derived from an EMBL/GenBank/DDBJ whole genome shotgun (WGS) entry which is preliminary data.</text>
</comment>
<reference evidence="3 4" key="1">
    <citation type="journal article" date="2012" name="Eukaryot. Cell">
        <title>Draft genome sequence of Wickerhamomyces ciferrii NRRL Y-1031 F-60-10.</title>
        <authorList>
            <person name="Schneider J."/>
            <person name="Andrea H."/>
            <person name="Blom J."/>
            <person name="Jaenicke S."/>
            <person name="Ruckert C."/>
            <person name="Schorsch C."/>
            <person name="Szczepanowski R."/>
            <person name="Farwick M."/>
            <person name="Goesmann A."/>
            <person name="Puhler A."/>
            <person name="Schaffer S."/>
            <person name="Tauch A."/>
            <person name="Kohler T."/>
            <person name="Brinkrolf K."/>
        </authorList>
    </citation>
    <scope>NUCLEOTIDE SEQUENCE [LARGE SCALE GENOMIC DNA]</scope>
    <source>
        <strain evidence="4">ATCC 14091 / BCRC 22168 / CBS 111 / JCM 3599 / NBRC 0793 / NRRL Y-1031 F-60-10</strain>
    </source>
</reference>
<evidence type="ECO:0000256" key="1">
    <source>
        <dbReference type="SAM" id="MobiDB-lite"/>
    </source>
</evidence>
<dbReference type="HOGENOM" id="CLU_513088_0_0_1"/>
<feature type="region of interest" description="Disordered" evidence="1">
    <location>
        <begin position="212"/>
        <end position="297"/>
    </location>
</feature>
<evidence type="ECO:0000313" key="4">
    <source>
        <dbReference type="Proteomes" id="UP000009328"/>
    </source>
</evidence>
<evidence type="ECO:0000259" key="2">
    <source>
        <dbReference type="Pfam" id="PF21204"/>
    </source>
</evidence>
<proteinExistence type="predicted"/>
<feature type="region of interest" description="Disordered" evidence="1">
    <location>
        <begin position="1"/>
        <end position="65"/>
    </location>
</feature>
<dbReference type="AlphaFoldDB" id="K0KEK7"/>
<dbReference type="Proteomes" id="UP000009328">
    <property type="component" value="Unassembled WGS sequence"/>
</dbReference>
<dbReference type="Pfam" id="PF21204">
    <property type="entry name" value="Ebp1_C"/>
    <property type="match status" value="1"/>
</dbReference>
<dbReference type="InterPro" id="IPR049403">
    <property type="entry name" value="Ebp1_C"/>
</dbReference>
<feature type="compositionally biased region" description="Polar residues" evidence="1">
    <location>
        <begin position="216"/>
        <end position="234"/>
    </location>
</feature>
<accession>K0KEK7</accession>
<protein>
    <recommendedName>
        <fullName evidence="2">Ell binding protein Ebp1 C-terminal domain-containing protein</fullName>
    </recommendedName>
</protein>
<sequence length="531" mass="61101">MSQKLSEYLAKRANGNGNGQRNNNSINKQISSNGTNGNNGGEVKKSNDNSELKTEEVIRTPQWDDDFQNFSDSFYKSGQLPPPLSPNIPSIYCDDDDLTNLNIPRMLSPTLPDIYNENKIREEDHDEDVDSLIQPIPTRPNNNHKLQLNKSDEDSYSDNSLSISIPNKPIKRKSFEKIENYGLHQLRFIEKGDDKSLFVTLNVPSYYKNNKRIKKSNSTTKLQGLGIKQQQAGDQSRPIEPRANIKKSVFNTNSVHSPSPSIHSTFSSKSTPKVQDQHLAPPSTSTSSTSSSSEHQNLKLQNEKYLKIASVKKHKGDELREKNLKLGLTYFMDSLIIYLVAFNYEDQSRRVAKKLFNDKLWLSLISLIDHTLRLSKEVGINDIAGLCLQIKAVVYEHVCNILNEFIQLKILKRKHVKSDVELIKIDDSLVNHYKNYNKFIELSKQSFIESDEYLSIFKLQDKYPNIIKLFEKQGKTRENKSTKDYYLRPNEDLIHLPINTGITLKEICSYSLKVMKQWCVNEKIRYEDWTF</sequence>
<organism evidence="3 4">
    <name type="scientific">Wickerhamomyces ciferrii (strain ATCC 14091 / BCRC 22168 / CBS 111 / JCM 3599 / NBRC 0793 / NRRL Y-1031 F-60-10)</name>
    <name type="common">Yeast</name>
    <name type="synonym">Pichia ciferrii</name>
    <dbReference type="NCBI Taxonomy" id="1206466"/>
    <lineage>
        <taxon>Eukaryota</taxon>
        <taxon>Fungi</taxon>
        <taxon>Dikarya</taxon>
        <taxon>Ascomycota</taxon>
        <taxon>Saccharomycotina</taxon>
        <taxon>Saccharomycetes</taxon>
        <taxon>Phaffomycetales</taxon>
        <taxon>Wickerhamomycetaceae</taxon>
        <taxon>Wickerhamomyces</taxon>
    </lineage>
</organism>
<feature type="domain" description="Ell binding protein Ebp1 C-terminal" evidence="2">
    <location>
        <begin position="278"/>
        <end position="476"/>
    </location>
</feature>
<keyword evidence="4" id="KW-1185">Reference proteome</keyword>
<dbReference type="eggNOG" id="ENOG502SB3U">
    <property type="taxonomic scope" value="Eukaryota"/>
</dbReference>
<feature type="compositionally biased region" description="Low complexity" evidence="1">
    <location>
        <begin position="19"/>
        <end position="36"/>
    </location>
</feature>
<dbReference type="EMBL" id="CAIF01000017">
    <property type="protein sequence ID" value="CCH41346.1"/>
    <property type="molecule type" value="Genomic_DNA"/>
</dbReference>